<organism evidence="5 6">
    <name type="scientific">Aspergillus hiratsukae</name>
    <dbReference type="NCBI Taxonomy" id="1194566"/>
    <lineage>
        <taxon>Eukaryota</taxon>
        <taxon>Fungi</taxon>
        <taxon>Dikarya</taxon>
        <taxon>Ascomycota</taxon>
        <taxon>Pezizomycotina</taxon>
        <taxon>Eurotiomycetes</taxon>
        <taxon>Eurotiomycetidae</taxon>
        <taxon>Eurotiales</taxon>
        <taxon>Aspergillaceae</taxon>
        <taxon>Aspergillus</taxon>
        <taxon>Aspergillus subgen. Fumigati</taxon>
    </lineage>
</organism>
<feature type="signal peptide" evidence="4">
    <location>
        <begin position="1"/>
        <end position="18"/>
    </location>
</feature>
<dbReference type="OrthoDB" id="10251809at2759"/>
<name>A0A8H6UFQ6_9EURO</name>
<evidence type="ECO:0000256" key="2">
    <source>
        <dbReference type="ARBA" id="ARBA00023004"/>
    </source>
</evidence>
<dbReference type="InterPro" id="IPR015915">
    <property type="entry name" value="Kelch-typ_b-propeller"/>
</dbReference>
<evidence type="ECO:0000313" key="5">
    <source>
        <dbReference type="EMBL" id="KAF7130962.1"/>
    </source>
</evidence>
<proteinExistence type="predicted"/>
<dbReference type="PANTHER" id="PTHR47435:SF4">
    <property type="entry name" value="KELCH REPEAT PROTEIN (AFU_ORTHOLOGUE AFUA_5G12780)"/>
    <property type="match status" value="1"/>
</dbReference>
<sequence>MDLSLLVSLLLSFTLAKARIITDLSDGFCRNWVFGVNIINDTLYLINLDGGLLPGDGDNSNNYLVHLDLTQSFSVNNGSAYHLSLIDPNVPQLKGQALWSNAANTTLYSYGGHGLGNTSLDEGIWTYDIGKEKWAVQKTSIKPVRLFSGVSSNVPRLQGSYWVGGYQDRDTTRAITDESKVYANGMIGFNTTSGEFRQVEAPFTPVQNGALVYVPVGEGEGDGVLVFMGGEVPSVADGVNATMTPNSWEYVFVYDIAGDRWYNQTTTGTVASRTEFCAVLQHDPSSPTYEVYVLGGADYMSKEVLSDVSYLSIPSFHWHKAADIEQQRMSLFCQAYGPQVFGIGGRINWADDQDAGCYTMPAFIYDVNSETSRTTFDPAVTSYSQPSAVAERTKVSPYPATWADSSLRDLFVPKGTSSSTASALPEAKASRGASVGAIVGGVVGGVALIIVIVVIAVILVRRKKRSPNDTTKKGHLQTAELHGHCLPGQRPLFEGFNPSADWVIREQVDALGKLPLPWWLKWNSRMRWFNEDGTRHSGNPRTWERRFSDSVQEPRQEAKIQEVGEEEKVALLGMLRAMLAFRLEERPSATEVMEGEWMQKWALPELAKCK</sequence>
<keyword evidence="6" id="KW-1185">Reference proteome</keyword>
<keyword evidence="1" id="KW-0677">Repeat</keyword>
<keyword evidence="3" id="KW-1133">Transmembrane helix</keyword>
<keyword evidence="4" id="KW-0732">Signal</keyword>
<evidence type="ECO:0000256" key="4">
    <source>
        <dbReference type="SAM" id="SignalP"/>
    </source>
</evidence>
<dbReference type="Proteomes" id="UP000630445">
    <property type="component" value="Unassembled WGS sequence"/>
</dbReference>
<evidence type="ECO:0000313" key="6">
    <source>
        <dbReference type="Proteomes" id="UP000630445"/>
    </source>
</evidence>
<dbReference type="EMBL" id="JACBAD010001887">
    <property type="protein sequence ID" value="KAF7130962.1"/>
    <property type="molecule type" value="Genomic_DNA"/>
</dbReference>
<evidence type="ECO:0000256" key="3">
    <source>
        <dbReference type="SAM" id="Phobius"/>
    </source>
</evidence>
<dbReference type="GO" id="GO:0019760">
    <property type="term" value="P:glucosinolate metabolic process"/>
    <property type="evidence" value="ECO:0007669"/>
    <property type="project" value="UniProtKB-ARBA"/>
</dbReference>
<keyword evidence="3" id="KW-0812">Transmembrane</keyword>
<evidence type="ECO:0000256" key="1">
    <source>
        <dbReference type="ARBA" id="ARBA00022737"/>
    </source>
</evidence>
<reference evidence="5" key="1">
    <citation type="submission" date="2020-06" db="EMBL/GenBank/DDBJ databases">
        <title>Draft genome sequences of strains closely related to Aspergillus parafelis and Aspergillus hiratsukae.</title>
        <authorList>
            <person name="Dos Santos R.A.C."/>
            <person name="Rivero-Menendez O."/>
            <person name="Steenwyk J.L."/>
            <person name="Mead M.E."/>
            <person name="Goldman G.H."/>
            <person name="Alastruey-Izquierdo A."/>
            <person name="Rokas A."/>
        </authorList>
    </citation>
    <scope>NUCLEOTIDE SEQUENCE</scope>
    <source>
        <strain evidence="5">CNM-CM5793</strain>
    </source>
</reference>
<dbReference type="AlphaFoldDB" id="A0A8H6UFQ6"/>
<dbReference type="SUPFAM" id="SSF50965">
    <property type="entry name" value="Galactose oxidase, central domain"/>
    <property type="match status" value="1"/>
</dbReference>
<dbReference type="Gene3D" id="2.120.10.80">
    <property type="entry name" value="Kelch-type beta propeller"/>
    <property type="match status" value="1"/>
</dbReference>
<feature type="chain" id="PRO_5034517829" description="Kelch repeat protein" evidence="4">
    <location>
        <begin position="19"/>
        <end position="610"/>
    </location>
</feature>
<dbReference type="Gene3D" id="1.10.510.10">
    <property type="entry name" value="Transferase(Phosphotransferase) domain 1"/>
    <property type="match status" value="1"/>
</dbReference>
<dbReference type="PANTHER" id="PTHR47435">
    <property type="entry name" value="KELCH REPEAT PROTEIN (AFU_ORTHOLOGUE AFUA_5G12780)"/>
    <property type="match status" value="1"/>
</dbReference>
<dbReference type="InterPro" id="IPR011043">
    <property type="entry name" value="Gal_Oxase/kelch_b-propeller"/>
</dbReference>
<protein>
    <recommendedName>
        <fullName evidence="7">Kelch repeat protein</fullName>
    </recommendedName>
</protein>
<evidence type="ECO:0008006" key="7">
    <source>
        <dbReference type="Google" id="ProtNLM"/>
    </source>
</evidence>
<keyword evidence="2" id="KW-0408">Iron</keyword>
<accession>A0A8H6UFQ6</accession>
<keyword evidence="3" id="KW-0472">Membrane</keyword>
<feature type="transmembrane region" description="Helical" evidence="3">
    <location>
        <begin position="435"/>
        <end position="460"/>
    </location>
</feature>
<comment type="caution">
    <text evidence="5">The sequence shown here is derived from an EMBL/GenBank/DDBJ whole genome shotgun (WGS) entry which is preliminary data.</text>
</comment>
<gene>
    <name evidence="5" type="ORF">CNMCM5793_003897</name>
</gene>